<dbReference type="EMBL" id="RCYZ01000003">
    <property type="protein sequence ID" value="TPG66601.1"/>
    <property type="molecule type" value="Genomic_DNA"/>
</dbReference>
<dbReference type="Pfam" id="PF13205">
    <property type="entry name" value="Big_5"/>
    <property type="match status" value="1"/>
</dbReference>
<feature type="domain" description="Malectin" evidence="3">
    <location>
        <begin position="901"/>
        <end position="1044"/>
    </location>
</feature>
<evidence type="ECO:0000313" key="6">
    <source>
        <dbReference type="Proteomes" id="UP000317646"/>
    </source>
</evidence>
<feature type="chain" id="PRO_5021264309" description="T9SS C-terminal target domain-containing protein" evidence="2">
    <location>
        <begin position="39"/>
        <end position="1159"/>
    </location>
</feature>
<organism evidence="5 6">
    <name type="scientific">Hymenobacter nivis</name>
    <dbReference type="NCBI Taxonomy" id="1850093"/>
    <lineage>
        <taxon>Bacteria</taxon>
        <taxon>Pseudomonadati</taxon>
        <taxon>Bacteroidota</taxon>
        <taxon>Cytophagia</taxon>
        <taxon>Cytophagales</taxon>
        <taxon>Hymenobacteraceae</taxon>
        <taxon>Hymenobacter</taxon>
    </lineage>
</organism>
<dbReference type="InterPro" id="IPR032812">
    <property type="entry name" value="SbsA_Ig"/>
</dbReference>
<evidence type="ECO:0000256" key="1">
    <source>
        <dbReference type="ARBA" id="ARBA00022729"/>
    </source>
</evidence>
<dbReference type="AlphaFoldDB" id="A0A502GX72"/>
<accession>A0A502GX72</accession>
<dbReference type="OrthoDB" id="890703at2"/>
<feature type="domain" description="SbsA Ig-like" evidence="4">
    <location>
        <begin position="441"/>
        <end position="543"/>
    </location>
</feature>
<dbReference type="PANTHER" id="PTHR46580">
    <property type="entry name" value="SENSOR KINASE-RELATED"/>
    <property type="match status" value="1"/>
</dbReference>
<evidence type="ECO:0000256" key="2">
    <source>
        <dbReference type="SAM" id="SignalP"/>
    </source>
</evidence>
<feature type="signal peptide" evidence="2">
    <location>
        <begin position="1"/>
        <end position="38"/>
    </location>
</feature>
<dbReference type="RefSeq" id="WP_140466237.1">
    <property type="nucleotide sequence ID" value="NZ_RCYZ01000003.1"/>
</dbReference>
<sequence>MTTIFTRTGHQAEARSKFPRALCAALVGVGLWAGAAGAQTPGPAQHLLRPVVARRTPHSATAFKPGETALTTFALAGPGARTQGQAAPAAGAGTGRFRGGSEVPVGNTPVAAALGDVDGDGDRDLVVANGSSATVSIRLNNGIGGFGGGREVPVYGQNQGLALGDVDGDGDLDLVTANNGGIASVRLNNGAGVFSGGQDVVLASNDQPVAPALADVDGDGDLDLLVTEYGGRVSIRQNNGRGFFSGNQEVFVGQGPTAIAVGDVDGDGDLDFATSSALGSTASVRLNNGRGVFAGGQDVPVDDSTEGIALGDVDGDGDLDLLATAYNEKGSADVRLNDGHGTFSGNRQVSIGSYPNGLALGDVDGDGDLDLVATYFGSGGGGGGASVRLNDGTGTFASGQEVPTGDIPNGVALGDVDGDGDLDLVTANLASNTASVRLNQPAPVIVSVAPAPASFRAPRTTPVAATFDQLLNTGPATRAGLKVFSQQAGGLKAGTGAVSGNTLTFQPATAFKPGETVFATVTPAVQTRDNQNPAAPYVFQFTTAAGVGPGVFRAGYDPAVDASSSGVALGDVDGDGDLDLVTVSRVYFNTGVGTFVAGPAVSVVGSPLNLTLGDVDGDGDLDLLVTANTGRGIVNVRLNDGRGTFSGSQQVSVGFKPFDVALGDVDGDGDLDIVTANQTGSSASIRLNNGTGTFSGEQQVLVGDQPVSVALGDVDGDGDLDFVTTSASGTTASVRLNNGAGAFSGDQDVAVGFNPFDVALGDVDGDGDLDLVTANRYNYNSIGQIINSTVSLRLNNGHGAFAGGREVPVGGGASNVALGDVDGDGDLDLVATSGGAANVRVNDGAGAFSGNQDVANVYAQSLVLGDVDGDGDLDIVTEGGNSATVSVRLNQAEAPASAFYRLRAGGGALATSRGQFAEDQYFSAASATFATTAAIAGTPDPALYQQERFSTNGTLSYALPVANGPYTVVLHFAELYWTKPGQRVFDINLEGKKVATNYDIVRKVGPLAATTETFTVAVADGVLNIDLSVPYLSGGADQAKLSALEVLSPDGRTPQLASAPQLANAALRGSAAGPLSGLSTYPNPAQNAFTLACTATKAQAATLLLSGPLGNVLLQQAVALQAGSNLVPVRAPNLAAGLYQLTLRLPDGQHQSQRIIIQP</sequence>
<dbReference type="InterPro" id="IPR021720">
    <property type="entry name" value="Malectin_dom"/>
</dbReference>
<proteinExistence type="predicted"/>
<dbReference type="Pfam" id="PF13517">
    <property type="entry name" value="FG-GAP_3"/>
    <property type="match status" value="5"/>
</dbReference>
<dbReference type="Proteomes" id="UP000317646">
    <property type="component" value="Unassembled WGS sequence"/>
</dbReference>
<keyword evidence="6" id="KW-1185">Reference proteome</keyword>
<dbReference type="SUPFAM" id="SSF49785">
    <property type="entry name" value="Galactose-binding domain-like"/>
    <property type="match status" value="1"/>
</dbReference>
<evidence type="ECO:0000259" key="3">
    <source>
        <dbReference type="Pfam" id="PF11721"/>
    </source>
</evidence>
<protein>
    <recommendedName>
        <fullName evidence="7">T9SS C-terminal target domain-containing protein</fullName>
    </recommendedName>
</protein>
<dbReference type="PANTHER" id="PTHR46580:SF2">
    <property type="entry name" value="MAM DOMAIN-CONTAINING PROTEIN"/>
    <property type="match status" value="1"/>
</dbReference>
<dbReference type="Pfam" id="PF11721">
    <property type="entry name" value="Malectin"/>
    <property type="match status" value="1"/>
</dbReference>
<dbReference type="Gene3D" id="2.130.10.130">
    <property type="entry name" value="Integrin alpha, N-terminal"/>
    <property type="match status" value="3"/>
</dbReference>
<evidence type="ECO:0000313" key="5">
    <source>
        <dbReference type="EMBL" id="TPG66601.1"/>
    </source>
</evidence>
<dbReference type="InterPro" id="IPR028994">
    <property type="entry name" value="Integrin_alpha_N"/>
</dbReference>
<comment type="caution">
    <text evidence="5">The sequence shown here is derived from an EMBL/GenBank/DDBJ whole genome shotgun (WGS) entry which is preliminary data.</text>
</comment>
<keyword evidence="1 2" id="KW-0732">Signal</keyword>
<gene>
    <name evidence="5" type="ORF">EAH73_09410</name>
</gene>
<name>A0A502GX72_9BACT</name>
<reference evidence="5 6" key="1">
    <citation type="journal article" date="2019" name="Environ. Microbiol.">
        <title>Species interactions and distinct microbial communities in high Arctic permafrost affected cryosols are associated with the CH4 and CO2 gas fluxes.</title>
        <authorList>
            <person name="Altshuler I."/>
            <person name="Hamel J."/>
            <person name="Turney S."/>
            <person name="Magnuson E."/>
            <person name="Levesque R."/>
            <person name="Greer C."/>
            <person name="Whyte L.G."/>
        </authorList>
    </citation>
    <scope>NUCLEOTIDE SEQUENCE [LARGE SCALE GENOMIC DNA]</scope>
    <source>
        <strain evidence="5 6">S9.2P</strain>
    </source>
</reference>
<dbReference type="Gene3D" id="2.60.120.430">
    <property type="entry name" value="Galactose-binding lectin"/>
    <property type="match status" value="1"/>
</dbReference>
<dbReference type="InterPro" id="IPR013517">
    <property type="entry name" value="FG-GAP"/>
</dbReference>
<dbReference type="SUPFAM" id="SSF69318">
    <property type="entry name" value="Integrin alpha N-terminal domain"/>
    <property type="match status" value="2"/>
</dbReference>
<evidence type="ECO:0000259" key="4">
    <source>
        <dbReference type="Pfam" id="PF13205"/>
    </source>
</evidence>
<dbReference type="InterPro" id="IPR008979">
    <property type="entry name" value="Galactose-bd-like_sf"/>
</dbReference>
<evidence type="ECO:0008006" key="7">
    <source>
        <dbReference type="Google" id="ProtNLM"/>
    </source>
</evidence>